<dbReference type="GO" id="GO:0005886">
    <property type="term" value="C:plasma membrane"/>
    <property type="evidence" value="ECO:0007669"/>
    <property type="project" value="UniProtKB-SubCell"/>
</dbReference>
<dbReference type="PROSITE" id="PS50928">
    <property type="entry name" value="ABC_TM1"/>
    <property type="match status" value="1"/>
</dbReference>
<dbReference type="InterPro" id="IPR000515">
    <property type="entry name" value="MetI-like"/>
</dbReference>
<dbReference type="NCBIfam" id="TIGR00974">
    <property type="entry name" value="3a0107s02c"/>
    <property type="match status" value="1"/>
</dbReference>
<keyword evidence="8 9" id="KW-0472">Membrane</keyword>
<dbReference type="AlphaFoldDB" id="A6UUI3"/>
<dbReference type="SUPFAM" id="SSF161098">
    <property type="entry name" value="MetI-like"/>
    <property type="match status" value="1"/>
</dbReference>
<dbReference type="GeneID" id="5327606"/>
<name>A6UUI3_META3</name>
<dbReference type="STRING" id="419665.Maeo_0570"/>
<keyword evidence="7 9" id="KW-1133">Transmembrane helix</keyword>
<evidence type="ECO:0000256" key="9">
    <source>
        <dbReference type="SAM" id="Phobius"/>
    </source>
</evidence>
<evidence type="ECO:0000256" key="4">
    <source>
        <dbReference type="ARBA" id="ARBA00022475"/>
    </source>
</evidence>
<feature type="transmembrane region" description="Helical" evidence="9">
    <location>
        <begin position="110"/>
        <end position="133"/>
    </location>
</feature>
<dbReference type="HOGENOM" id="CLU_033621_1_0_2"/>
<comment type="similarity">
    <text evidence="2">Belongs to the binding-protein-dependent transport system permease family. CysTW subfamily.</text>
</comment>
<evidence type="ECO:0000256" key="2">
    <source>
        <dbReference type="ARBA" id="ARBA00007069"/>
    </source>
</evidence>
<dbReference type="NCBIfam" id="TIGR02138">
    <property type="entry name" value="phosphate_pstC"/>
    <property type="match status" value="1"/>
</dbReference>
<dbReference type="GO" id="GO:0005315">
    <property type="term" value="F:phosphate transmembrane transporter activity"/>
    <property type="evidence" value="ECO:0007669"/>
    <property type="project" value="InterPro"/>
</dbReference>
<evidence type="ECO:0000313" key="12">
    <source>
        <dbReference type="Proteomes" id="UP000001106"/>
    </source>
</evidence>
<dbReference type="Gene3D" id="1.10.3720.10">
    <property type="entry name" value="MetI-like"/>
    <property type="match status" value="1"/>
</dbReference>
<evidence type="ECO:0000259" key="10">
    <source>
        <dbReference type="PROSITE" id="PS50928"/>
    </source>
</evidence>
<evidence type="ECO:0000256" key="7">
    <source>
        <dbReference type="ARBA" id="ARBA00022989"/>
    </source>
</evidence>
<sequence length="292" mass="31993">MKNMSLIYEYIAEKFIMLFAMFSSFVILAIIVFLITNGLPTFSTVSPIDFIFGTKWDPYNGLYGIFPMIMGTVLVTLLALVFAVPLGVGCAIFLSELAPNWAQKILRPSIEILVAIPSVVYGFVGMVLLVPFIRETFNVNPGFSWLAASIILAIMIIPTITAISEDALSSVPRALKEGSLALGSTRWQTIKKVLIPASISGIMSGIILGMGRAIGETMAVLMVAGNWALVPHSVFDPVRPLTAHIVLNIKEAVAGSAIYYSMFATGMVLFIIIMILNLLSQYLDKKYRIKWE</sequence>
<keyword evidence="6 9" id="KW-0812">Transmembrane</keyword>
<evidence type="ECO:0000256" key="8">
    <source>
        <dbReference type="ARBA" id="ARBA00023136"/>
    </source>
</evidence>
<evidence type="ECO:0000256" key="3">
    <source>
        <dbReference type="ARBA" id="ARBA00022448"/>
    </source>
</evidence>
<evidence type="ECO:0000313" key="11">
    <source>
        <dbReference type="EMBL" id="ABR56155.1"/>
    </source>
</evidence>
<dbReference type="InterPro" id="IPR035906">
    <property type="entry name" value="MetI-like_sf"/>
</dbReference>
<proteinExistence type="inferred from homology"/>
<keyword evidence="3" id="KW-0813">Transport</keyword>
<comment type="subcellular location">
    <subcellularLocation>
        <location evidence="1">Cell membrane</location>
        <topology evidence="1">Multi-pass membrane protein</topology>
    </subcellularLocation>
</comment>
<keyword evidence="12" id="KW-1185">Reference proteome</keyword>
<feature type="transmembrane region" description="Helical" evidence="9">
    <location>
        <begin position="145"/>
        <end position="163"/>
    </location>
</feature>
<dbReference type="InterPro" id="IPR011864">
    <property type="entry name" value="Phosphate_PstC"/>
</dbReference>
<evidence type="ECO:0000256" key="1">
    <source>
        <dbReference type="ARBA" id="ARBA00004651"/>
    </source>
</evidence>
<feature type="transmembrane region" description="Helical" evidence="9">
    <location>
        <begin position="257"/>
        <end position="279"/>
    </location>
</feature>
<dbReference type="EMBL" id="CP000743">
    <property type="protein sequence ID" value="ABR56155.1"/>
    <property type="molecule type" value="Genomic_DNA"/>
</dbReference>
<dbReference type="InterPro" id="IPR005672">
    <property type="entry name" value="Phosphate_PstA"/>
</dbReference>
<feature type="transmembrane region" description="Helical" evidence="9">
    <location>
        <begin position="15"/>
        <end position="35"/>
    </location>
</feature>
<dbReference type="Proteomes" id="UP000001106">
    <property type="component" value="Chromosome"/>
</dbReference>
<reference evidence="11" key="1">
    <citation type="submission" date="2007-06" db="EMBL/GenBank/DDBJ databases">
        <title>Complete sequence of Methanococcus aeolicus Nankai-3.</title>
        <authorList>
            <consortium name="US DOE Joint Genome Institute"/>
            <person name="Copeland A."/>
            <person name="Lucas S."/>
            <person name="Lapidus A."/>
            <person name="Barry K."/>
            <person name="Glavina del Rio T."/>
            <person name="Dalin E."/>
            <person name="Tice H."/>
            <person name="Pitluck S."/>
            <person name="Chain P."/>
            <person name="Malfatti S."/>
            <person name="Shin M."/>
            <person name="Vergez L."/>
            <person name="Schmutz J."/>
            <person name="Larimer F."/>
            <person name="Land M."/>
            <person name="Hauser L."/>
            <person name="Kyrpides N."/>
            <person name="Lykidis A."/>
            <person name="Sieprawska-Lupa M."/>
            <person name="Whitman W.B."/>
            <person name="Richardson P."/>
        </authorList>
    </citation>
    <scope>NUCLEOTIDE SEQUENCE [LARGE SCALE GENOMIC DNA]</scope>
    <source>
        <strain evidence="11">Nankai-3</strain>
    </source>
</reference>
<dbReference type="RefSeq" id="WP_011973287.1">
    <property type="nucleotide sequence ID" value="NC_009635.1"/>
</dbReference>
<protein>
    <submittedName>
        <fullName evidence="11">Phosphate ABC transporter, inner membrane subunit PstC</fullName>
    </submittedName>
</protein>
<keyword evidence="5" id="KW-0592">Phosphate transport</keyword>
<dbReference type="GO" id="GO:0035435">
    <property type="term" value="P:phosphate ion transmembrane transport"/>
    <property type="evidence" value="ECO:0007669"/>
    <property type="project" value="InterPro"/>
</dbReference>
<dbReference type="PANTHER" id="PTHR30425:SF1">
    <property type="entry name" value="PHOSPHATE TRANSPORT SYSTEM PERMEASE PROTEIN PSTC"/>
    <property type="match status" value="1"/>
</dbReference>
<dbReference type="OrthoDB" id="338493at2157"/>
<keyword evidence="4" id="KW-1003">Cell membrane</keyword>
<dbReference type="PANTHER" id="PTHR30425">
    <property type="entry name" value="PHOSPHATE TRANSPORT SYSTEM PERMEASE PROTEIN PST"/>
    <property type="match status" value="1"/>
</dbReference>
<evidence type="ECO:0000256" key="6">
    <source>
        <dbReference type="ARBA" id="ARBA00022692"/>
    </source>
</evidence>
<dbReference type="Pfam" id="PF00528">
    <property type="entry name" value="BPD_transp_1"/>
    <property type="match status" value="1"/>
</dbReference>
<dbReference type="CDD" id="cd06261">
    <property type="entry name" value="TM_PBP2"/>
    <property type="match status" value="1"/>
</dbReference>
<feature type="transmembrane region" description="Helical" evidence="9">
    <location>
        <begin position="193"/>
        <end position="214"/>
    </location>
</feature>
<evidence type="ECO:0000256" key="5">
    <source>
        <dbReference type="ARBA" id="ARBA00022592"/>
    </source>
</evidence>
<accession>A6UUI3</accession>
<organism evidence="11 12">
    <name type="scientific">Methanococcus aeolicus (strain ATCC BAA-1280 / DSM 17508 / OCM 812 / Nankai-3)</name>
    <dbReference type="NCBI Taxonomy" id="419665"/>
    <lineage>
        <taxon>Archaea</taxon>
        <taxon>Methanobacteriati</taxon>
        <taxon>Methanobacteriota</taxon>
        <taxon>Methanomada group</taxon>
        <taxon>Methanococci</taxon>
        <taxon>Methanococcales</taxon>
        <taxon>Methanococcaceae</taxon>
        <taxon>Methanococcus</taxon>
    </lineage>
</organism>
<dbReference type="InterPro" id="IPR051124">
    <property type="entry name" value="Phosphate_Transport_Permease"/>
</dbReference>
<gene>
    <name evidence="11" type="ordered locus">Maeo_0570</name>
</gene>
<feature type="domain" description="ABC transmembrane type-1" evidence="10">
    <location>
        <begin position="69"/>
        <end position="280"/>
    </location>
</feature>
<dbReference type="KEGG" id="mae:Maeo_0570"/>
<feature type="transmembrane region" description="Helical" evidence="9">
    <location>
        <begin position="65"/>
        <end position="98"/>
    </location>
</feature>
<dbReference type="eggNOG" id="arCOG00167">
    <property type="taxonomic scope" value="Archaea"/>
</dbReference>